<gene>
    <name evidence="2" type="ORF">SNAT2548_LOCUS4643</name>
</gene>
<accession>A0A812IK99</accession>
<comment type="caution">
    <text evidence="2">The sequence shown here is derived from an EMBL/GenBank/DDBJ whole genome shotgun (WGS) entry which is preliminary data.</text>
</comment>
<feature type="region of interest" description="Disordered" evidence="1">
    <location>
        <begin position="575"/>
        <end position="596"/>
    </location>
</feature>
<dbReference type="EMBL" id="CAJNDS010000288">
    <property type="protein sequence ID" value="CAE7038966.1"/>
    <property type="molecule type" value="Genomic_DNA"/>
</dbReference>
<organism evidence="2 3">
    <name type="scientific">Symbiodinium natans</name>
    <dbReference type="NCBI Taxonomy" id="878477"/>
    <lineage>
        <taxon>Eukaryota</taxon>
        <taxon>Sar</taxon>
        <taxon>Alveolata</taxon>
        <taxon>Dinophyceae</taxon>
        <taxon>Suessiales</taxon>
        <taxon>Symbiodiniaceae</taxon>
        <taxon>Symbiodinium</taxon>
    </lineage>
</organism>
<evidence type="ECO:0000313" key="2">
    <source>
        <dbReference type="EMBL" id="CAE7038966.1"/>
    </source>
</evidence>
<dbReference type="AlphaFoldDB" id="A0A812IK99"/>
<dbReference type="OrthoDB" id="445930at2759"/>
<dbReference type="Proteomes" id="UP000604046">
    <property type="component" value="Unassembled WGS sequence"/>
</dbReference>
<proteinExistence type="predicted"/>
<protein>
    <submittedName>
        <fullName evidence="2">Uncharacterized protein</fullName>
    </submittedName>
</protein>
<evidence type="ECO:0000256" key="1">
    <source>
        <dbReference type="SAM" id="MobiDB-lite"/>
    </source>
</evidence>
<evidence type="ECO:0000313" key="3">
    <source>
        <dbReference type="Proteomes" id="UP000604046"/>
    </source>
</evidence>
<sequence length="596" mass="66886">MTLEDRVSRAAAGNLVLAGGDGLKWAADNVIETTQLPLALVGSGNADLSAKFEAVFHQVKLDIGTDPAALQRYSMESCISFCSDYGTESQFTEVEGCDGDDLESQFARPPAAGGVIDLESDSEQVPGVPVPEAAERALQDTSAGPFRWHMGGSLMVPGLKHICSNIQGDVLARLEHFKSFQEQVKAVNTLLHQKFYRDRIKQLYKGKATERLFSFYDGGCLILWRWGSLVAVCDSLHKREGALREEWNLQRFLHTTAGNVHLELDTENNDNDQGGSDNKLFQVADSAITSPYFWAYIKFLLIVQGVVEDLSTWAEACPCHEWSRDGCGCPLRGRRAPEAASGCFEQFVSHRLATAASFFYAAACELGQNTRHFKHLSSEWRIAVDLIEAEVDTKCAHWKELPWLLCGIALPDQEQARAVASKALHRFDTHKIDPHALYTRRHPMTCRFLSRSFSGASASDVPLRGLVEDFARGGNLSDPEMKPLREWLGALRRSIAWSNKFSEILRMRLLRVWDSEYLLVSNSQTLRVFTKPFKDVTYRQLQSLVYQRAMQFRRGETSRQVVPNSDTALLRKNKRQLAESSRKNATPMQRPTAVMF</sequence>
<keyword evidence="3" id="KW-1185">Reference proteome</keyword>
<reference evidence="2" key="1">
    <citation type="submission" date="2021-02" db="EMBL/GenBank/DDBJ databases">
        <authorList>
            <person name="Dougan E. K."/>
            <person name="Rhodes N."/>
            <person name="Thang M."/>
            <person name="Chan C."/>
        </authorList>
    </citation>
    <scope>NUCLEOTIDE SEQUENCE</scope>
</reference>
<name>A0A812IK99_9DINO</name>